<evidence type="ECO:0000313" key="18">
    <source>
        <dbReference type="Proteomes" id="UP001472677"/>
    </source>
</evidence>
<comment type="subcellular location">
    <subcellularLocation>
        <location evidence="2">Membrane</location>
        <topology evidence="2">Single-pass membrane protein</topology>
    </subcellularLocation>
</comment>
<feature type="domain" description="RING-type" evidence="16">
    <location>
        <begin position="128"/>
        <end position="170"/>
    </location>
</feature>
<dbReference type="EMBL" id="JBBPBM010000003">
    <property type="protein sequence ID" value="KAK8593365.1"/>
    <property type="molecule type" value="Genomic_DNA"/>
</dbReference>
<protein>
    <recommendedName>
        <fullName evidence="4">RING-type E3 ubiquitin transferase</fullName>
        <ecNumber evidence="4">2.3.2.27</ecNumber>
    </recommendedName>
</protein>
<sequence>MVKGEQPDVDNGEENGVRIWLSGKVREGCGGVGVDEDEDGGIMDPGNGDQVSGSFLTPLLVSLAGVVATSLALIVCHWLLVKYCLRHPNQADDLAVSGGVEHKILETIPILSFTGENVKELGTAQTECVICLGEIKEGEGVRLLPNCRHLFHVPCIDNWFLAHSCCPICRTLVAVTAGIGGERIRDVARNMGGGGGDRAALTSGVQSNVLLRHCVSLVFPRENKSEDLTTGLKRSLSMDQFHMYLIDDSGESSSYSSSTWNMILANSDSCKAQSKRQLDRMSSSLLRSFSQLHIGRRSTSYGILPY</sequence>
<keyword evidence="6 15" id="KW-0812">Transmembrane</keyword>
<dbReference type="PROSITE" id="PS50089">
    <property type="entry name" value="ZF_RING_2"/>
    <property type="match status" value="1"/>
</dbReference>
<evidence type="ECO:0000256" key="12">
    <source>
        <dbReference type="ARBA" id="ARBA00023136"/>
    </source>
</evidence>
<comment type="caution">
    <text evidence="17">The sequence shown here is derived from an EMBL/GenBank/DDBJ whole genome shotgun (WGS) entry which is preliminary data.</text>
</comment>
<keyword evidence="9" id="KW-0833">Ubl conjugation pathway</keyword>
<dbReference type="InterPro" id="IPR001841">
    <property type="entry name" value="Znf_RING"/>
</dbReference>
<dbReference type="PANTHER" id="PTHR46913">
    <property type="entry name" value="RING-H2 FINGER PROTEIN ATL16"/>
    <property type="match status" value="1"/>
</dbReference>
<keyword evidence="8 14" id="KW-0863">Zinc-finger</keyword>
<evidence type="ECO:0000256" key="9">
    <source>
        <dbReference type="ARBA" id="ARBA00022786"/>
    </source>
</evidence>
<evidence type="ECO:0000256" key="3">
    <source>
        <dbReference type="ARBA" id="ARBA00004906"/>
    </source>
</evidence>
<dbReference type="Gene3D" id="3.30.40.10">
    <property type="entry name" value="Zinc/RING finger domain, C3HC4 (zinc finger)"/>
    <property type="match status" value="1"/>
</dbReference>
<evidence type="ECO:0000256" key="8">
    <source>
        <dbReference type="ARBA" id="ARBA00022771"/>
    </source>
</evidence>
<comment type="pathway">
    <text evidence="3">Protein modification; protein ubiquitination.</text>
</comment>
<comment type="similarity">
    <text evidence="13">Belongs to the RING-type zinc finger family. ATL subfamily.</text>
</comment>
<evidence type="ECO:0000256" key="7">
    <source>
        <dbReference type="ARBA" id="ARBA00022723"/>
    </source>
</evidence>
<keyword evidence="10" id="KW-0862">Zinc</keyword>
<dbReference type="SUPFAM" id="SSF57850">
    <property type="entry name" value="RING/U-box"/>
    <property type="match status" value="1"/>
</dbReference>
<evidence type="ECO:0000256" key="2">
    <source>
        <dbReference type="ARBA" id="ARBA00004167"/>
    </source>
</evidence>
<evidence type="ECO:0000256" key="6">
    <source>
        <dbReference type="ARBA" id="ARBA00022692"/>
    </source>
</evidence>
<keyword evidence="18" id="KW-1185">Reference proteome</keyword>
<reference evidence="17 18" key="1">
    <citation type="journal article" date="2024" name="G3 (Bethesda)">
        <title>Genome assembly of Hibiscus sabdariffa L. provides insights into metabolisms of medicinal natural products.</title>
        <authorList>
            <person name="Kim T."/>
        </authorList>
    </citation>
    <scope>NUCLEOTIDE SEQUENCE [LARGE SCALE GENOMIC DNA]</scope>
    <source>
        <strain evidence="17">TK-2024</strain>
        <tissue evidence="17">Old leaves</tissue>
    </source>
</reference>
<keyword evidence="7" id="KW-0479">Metal-binding</keyword>
<comment type="catalytic activity">
    <reaction evidence="1">
        <text>S-ubiquitinyl-[E2 ubiquitin-conjugating enzyme]-L-cysteine + [acceptor protein]-L-lysine = [E2 ubiquitin-conjugating enzyme]-L-cysteine + N(6)-ubiquitinyl-[acceptor protein]-L-lysine.</text>
        <dbReference type="EC" id="2.3.2.27"/>
    </reaction>
</comment>
<keyword evidence="5" id="KW-0808">Transferase</keyword>
<dbReference type="EC" id="2.3.2.27" evidence="4"/>
<keyword evidence="12 15" id="KW-0472">Membrane</keyword>
<proteinExistence type="inferred from homology"/>
<evidence type="ECO:0000256" key="14">
    <source>
        <dbReference type="PROSITE-ProRule" id="PRU00175"/>
    </source>
</evidence>
<evidence type="ECO:0000259" key="16">
    <source>
        <dbReference type="PROSITE" id="PS50089"/>
    </source>
</evidence>
<evidence type="ECO:0000256" key="10">
    <source>
        <dbReference type="ARBA" id="ARBA00022833"/>
    </source>
</evidence>
<name>A0ABR2G3I1_9ROSI</name>
<dbReference type="Proteomes" id="UP001472677">
    <property type="component" value="Unassembled WGS sequence"/>
</dbReference>
<evidence type="ECO:0000256" key="5">
    <source>
        <dbReference type="ARBA" id="ARBA00022679"/>
    </source>
</evidence>
<dbReference type="SMART" id="SM00184">
    <property type="entry name" value="RING"/>
    <property type="match status" value="1"/>
</dbReference>
<dbReference type="InterPro" id="IPR044600">
    <property type="entry name" value="ATL1/ATL16-like"/>
</dbReference>
<evidence type="ECO:0000313" key="17">
    <source>
        <dbReference type="EMBL" id="KAK8593365.1"/>
    </source>
</evidence>
<accession>A0ABR2G3I1</accession>
<evidence type="ECO:0000256" key="15">
    <source>
        <dbReference type="SAM" id="Phobius"/>
    </source>
</evidence>
<evidence type="ECO:0000256" key="1">
    <source>
        <dbReference type="ARBA" id="ARBA00000900"/>
    </source>
</evidence>
<dbReference type="Pfam" id="PF13639">
    <property type="entry name" value="zf-RING_2"/>
    <property type="match status" value="1"/>
</dbReference>
<organism evidence="17 18">
    <name type="scientific">Hibiscus sabdariffa</name>
    <name type="common">roselle</name>
    <dbReference type="NCBI Taxonomy" id="183260"/>
    <lineage>
        <taxon>Eukaryota</taxon>
        <taxon>Viridiplantae</taxon>
        <taxon>Streptophyta</taxon>
        <taxon>Embryophyta</taxon>
        <taxon>Tracheophyta</taxon>
        <taxon>Spermatophyta</taxon>
        <taxon>Magnoliopsida</taxon>
        <taxon>eudicotyledons</taxon>
        <taxon>Gunneridae</taxon>
        <taxon>Pentapetalae</taxon>
        <taxon>rosids</taxon>
        <taxon>malvids</taxon>
        <taxon>Malvales</taxon>
        <taxon>Malvaceae</taxon>
        <taxon>Malvoideae</taxon>
        <taxon>Hibiscus</taxon>
    </lineage>
</organism>
<dbReference type="InterPro" id="IPR013083">
    <property type="entry name" value="Znf_RING/FYVE/PHD"/>
</dbReference>
<evidence type="ECO:0000256" key="11">
    <source>
        <dbReference type="ARBA" id="ARBA00022989"/>
    </source>
</evidence>
<feature type="transmembrane region" description="Helical" evidence="15">
    <location>
        <begin position="55"/>
        <end position="80"/>
    </location>
</feature>
<dbReference type="CDD" id="cd16461">
    <property type="entry name" value="RING-H2_EL5-like"/>
    <property type="match status" value="1"/>
</dbReference>
<dbReference type="PANTHER" id="PTHR46913:SF1">
    <property type="entry name" value="RING-H2 FINGER PROTEIN ATL16"/>
    <property type="match status" value="1"/>
</dbReference>
<evidence type="ECO:0000256" key="4">
    <source>
        <dbReference type="ARBA" id="ARBA00012483"/>
    </source>
</evidence>
<evidence type="ECO:0000256" key="13">
    <source>
        <dbReference type="ARBA" id="ARBA00024209"/>
    </source>
</evidence>
<gene>
    <name evidence="17" type="ORF">V6N12_045447</name>
</gene>
<keyword evidence="11 15" id="KW-1133">Transmembrane helix</keyword>